<keyword evidence="4" id="KW-0472">Membrane</keyword>
<gene>
    <name evidence="7" type="ORF">GCM10007103_25440</name>
</gene>
<keyword evidence="4" id="KW-0812">Transmembrane</keyword>
<evidence type="ECO:0000256" key="1">
    <source>
        <dbReference type="ARBA" id="ARBA00006739"/>
    </source>
</evidence>
<organism evidence="7 8">
    <name type="scientific">Salinimicrobium marinum</name>
    <dbReference type="NCBI Taxonomy" id="680283"/>
    <lineage>
        <taxon>Bacteria</taxon>
        <taxon>Pseudomonadati</taxon>
        <taxon>Bacteroidota</taxon>
        <taxon>Flavobacteriia</taxon>
        <taxon>Flavobacteriales</taxon>
        <taxon>Flavobacteriaceae</taxon>
        <taxon>Salinimicrobium</taxon>
    </lineage>
</organism>
<keyword evidence="3 7" id="KW-0808">Transferase</keyword>
<dbReference type="InterPro" id="IPR029044">
    <property type="entry name" value="Nucleotide-diphossugar_trans"/>
</dbReference>
<accession>A0A918SHF3</accession>
<comment type="similarity">
    <text evidence="1">Belongs to the glycosyltransferase 2 family.</text>
</comment>
<dbReference type="PANTHER" id="PTHR43630:SF1">
    <property type="entry name" value="POLY-BETA-1,6-N-ACETYL-D-GLUCOSAMINE SYNTHASE"/>
    <property type="match status" value="1"/>
</dbReference>
<keyword evidence="8" id="KW-1185">Reference proteome</keyword>
<evidence type="ECO:0000256" key="2">
    <source>
        <dbReference type="ARBA" id="ARBA00022676"/>
    </source>
</evidence>
<dbReference type="Gene3D" id="3.90.550.10">
    <property type="entry name" value="Spore Coat Polysaccharide Biosynthesis Protein SpsA, Chain A"/>
    <property type="match status" value="1"/>
</dbReference>
<dbReference type="GO" id="GO:0016757">
    <property type="term" value="F:glycosyltransferase activity"/>
    <property type="evidence" value="ECO:0007669"/>
    <property type="project" value="UniProtKB-KW"/>
</dbReference>
<feature type="transmembrane region" description="Helical" evidence="4">
    <location>
        <begin position="286"/>
        <end position="307"/>
    </location>
</feature>
<dbReference type="PANTHER" id="PTHR43630">
    <property type="entry name" value="POLY-BETA-1,6-N-ACETYL-D-GLUCOSAMINE SYNTHASE"/>
    <property type="match status" value="1"/>
</dbReference>
<evidence type="ECO:0000313" key="8">
    <source>
        <dbReference type="Proteomes" id="UP000610456"/>
    </source>
</evidence>
<reference evidence="7" key="1">
    <citation type="journal article" date="2014" name="Int. J. Syst. Evol. Microbiol.">
        <title>Complete genome sequence of Corynebacterium casei LMG S-19264T (=DSM 44701T), isolated from a smear-ripened cheese.</title>
        <authorList>
            <consortium name="US DOE Joint Genome Institute (JGI-PGF)"/>
            <person name="Walter F."/>
            <person name="Albersmeier A."/>
            <person name="Kalinowski J."/>
            <person name="Ruckert C."/>
        </authorList>
    </citation>
    <scope>NUCLEOTIDE SEQUENCE</scope>
    <source>
        <strain evidence="7">KCTC 12719</strain>
    </source>
</reference>
<evidence type="ECO:0000256" key="3">
    <source>
        <dbReference type="ARBA" id="ARBA00022679"/>
    </source>
</evidence>
<feature type="domain" description="Glycosyltransferase 2-like" evidence="6">
    <location>
        <begin position="196"/>
        <end position="320"/>
    </location>
</feature>
<evidence type="ECO:0000259" key="5">
    <source>
        <dbReference type="Pfam" id="PF00535"/>
    </source>
</evidence>
<feature type="transmembrane region" description="Helical" evidence="4">
    <location>
        <begin position="314"/>
        <end position="331"/>
    </location>
</feature>
<dbReference type="AlphaFoldDB" id="A0A918SHF3"/>
<comment type="caution">
    <text evidence="7">The sequence shown here is derived from an EMBL/GenBank/DDBJ whole genome shotgun (WGS) entry which is preliminary data.</text>
</comment>
<sequence length="378" mass="42599">MIALAVIITLLYAGLILFLLFGFSKVEEQPEISSQPSIRFSIVVPYRNEAENLPGLFDALINLNYPKDLFEIILVNDASEDTSEEVCEKFRNVHPNLNIKLLNSERLSGSPKKDAINTAIKASEFEYVLTTDADCKVLENWQLQYGAYIEKTGAKMVAGPVAIDAGEKGKTSFLKIFQKIDFLSLQGASIGGFGVDIPFLCNGANLCYEKESFRQVEGFSGNEAIASGDDIFLLEKFQKAGHKTEFLKSREAIVTTTPQSDIKNFISQRIRWAAKTSAYNNSFSKAVGVLVFLMNLLLLVGFIAVVSGVFPQKTFLMFFLIKFNVDFLLIYKTSIFFKREKLMKNYFWCSFLYPVFSSYVGVLSLFKGYSWKGREFKK</sequence>
<protein>
    <submittedName>
        <fullName evidence="7">Glycosyl transferase</fullName>
    </submittedName>
</protein>
<dbReference type="RefSeq" id="WP_189605148.1">
    <property type="nucleotide sequence ID" value="NZ_BMXB01000011.1"/>
</dbReference>
<feature type="transmembrane region" description="Helical" evidence="4">
    <location>
        <begin position="351"/>
        <end position="369"/>
    </location>
</feature>
<dbReference type="CDD" id="cd04192">
    <property type="entry name" value="GT_2_like_e"/>
    <property type="match status" value="1"/>
</dbReference>
<dbReference type="Pfam" id="PF13632">
    <property type="entry name" value="Glyco_trans_2_3"/>
    <property type="match status" value="1"/>
</dbReference>
<keyword evidence="2" id="KW-0328">Glycosyltransferase</keyword>
<evidence type="ECO:0000313" key="7">
    <source>
        <dbReference type="EMBL" id="GHA43116.1"/>
    </source>
</evidence>
<dbReference type="SUPFAM" id="SSF53448">
    <property type="entry name" value="Nucleotide-diphospho-sugar transferases"/>
    <property type="match status" value="1"/>
</dbReference>
<keyword evidence="4" id="KW-1133">Transmembrane helix</keyword>
<reference evidence="7" key="2">
    <citation type="submission" date="2020-09" db="EMBL/GenBank/DDBJ databases">
        <authorList>
            <person name="Sun Q."/>
            <person name="Kim S."/>
        </authorList>
    </citation>
    <scope>NUCLEOTIDE SEQUENCE</scope>
    <source>
        <strain evidence="7">KCTC 12719</strain>
    </source>
</reference>
<dbReference type="EMBL" id="BMXB01000011">
    <property type="protein sequence ID" value="GHA43116.1"/>
    <property type="molecule type" value="Genomic_DNA"/>
</dbReference>
<dbReference type="InterPro" id="IPR001173">
    <property type="entry name" value="Glyco_trans_2-like"/>
</dbReference>
<dbReference type="Proteomes" id="UP000610456">
    <property type="component" value="Unassembled WGS sequence"/>
</dbReference>
<evidence type="ECO:0000259" key="6">
    <source>
        <dbReference type="Pfam" id="PF13632"/>
    </source>
</evidence>
<proteinExistence type="inferred from homology"/>
<evidence type="ECO:0000256" key="4">
    <source>
        <dbReference type="SAM" id="Phobius"/>
    </source>
</evidence>
<dbReference type="Pfam" id="PF00535">
    <property type="entry name" value="Glycos_transf_2"/>
    <property type="match status" value="1"/>
</dbReference>
<feature type="domain" description="Glycosyltransferase 2-like" evidence="5">
    <location>
        <begin position="41"/>
        <end position="172"/>
    </location>
</feature>
<name>A0A918SHF3_9FLAO</name>